<comment type="similarity">
    <text evidence="3">Belongs to the methyl-accepting chemotaxis (MCP) protein family.</text>
</comment>
<dbReference type="FunFam" id="1.10.287.950:FF:000001">
    <property type="entry name" value="Methyl-accepting chemotaxis sensory transducer"/>
    <property type="match status" value="1"/>
</dbReference>
<dbReference type="InterPro" id="IPR024478">
    <property type="entry name" value="HlyB_4HB_MCP"/>
</dbReference>
<sequence>MGRRSIGGSWRCGRRREDEGARTGAFVGHGRQCDGRPRVDRLVNSTTGQGASMRAFDRLNIFAQLLAGSAAMVALLVMLGGIAIVEMRHGNDRVTSLQGTQLPAVRSSLQMASSVREMALGEFLAAGANTPVDLKHSTDVIDAGMAAFQAALAEFRTLAAREGPDAQAAARRVSDAFTQYVNVDRKIRAALADGNQADAMQQIMGAAAAGRASLDRELAGIVANNDAAAAKEGAAAQSDYHQTIATVLAFIVCSSALAVAISVIIARGVLRQLGGEPRVAAHLTGRIAAGDLSVAVRVRPGDEDSLMAKLAFMRDQLASMIAHVKHASGSISVASAEIAQGNLDLSRRTESQANSLRQTVDAMAKLNAAVHQTAETAGQAASMAQTATTTAQTSGDEVQRMVDTMLGIRASSTKVGEIVGVIEGIAFQTNILALNAAVEAARAGEEGRGFAVVAGEVRTLAQRSAVAAKEIKALIRDSVAQVQAGAELVEGARGTIGEVSGSVARVSGMINGISLASGEQSVGIDEIAHALENIDEVTQQNAALVEQAAAAASSMAEQGDLLLRAASAFTLEPAAHAGSEGLAFGRRVVALPLVA</sequence>
<evidence type="ECO:0000256" key="1">
    <source>
        <dbReference type="ARBA" id="ARBA00004370"/>
    </source>
</evidence>
<keyword evidence="2" id="KW-0488">Methylation</keyword>
<dbReference type="Pfam" id="PF12729">
    <property type="entry name" value="4HB_MCP_1"/>
    <property type="match status" value="1"/>
</dbReference>
<dbReference type="GO" id="GO:0007165">
    <property type="term" value="P:signal transduction"/>
    <property type="evidence" value="ECO:0007669"/>
    <property type="project" value="UniProtKB-KW"/>
</dbReference>
<dbReference type="Gene3D" id="1.10.287.950">
    <property type="entry name" value="Methyl-accepting chemotaxis protein"/>
    <property type="match status" value="1"/>
</dbReference>
<reference evidence="7 8" key="1">
    <citation type="submission" date="2019-04" db="EMBL/GenBank/DDBJ databases">
        <title>Trinickia sp. 7GSK02, isolated from subtropical forest soil.</title>
        <authorList>
            <person name="Gao Z.-H."/>
            <person name="Qiu L.-H."/>
        </authorList>
    </citation>
    <scope>NUCLEOTIDE SEQUENCE [LARGE SCALE GENOMIC DNA]</scope>
    <source>
        <strain evidence="7 8">7GSK02</strain>
    </source>
</reference>
<evidence type="ECO:0000256" key="3">
    <source>
        <dbReference type="ARBA" id="ARBA00029447"/>
    </source>
</evidence>
<comment type="caution">
    <text evidence="7">The sequence shown here is derived from an EMBL/GenBank/DDBJ whole genome shotgun (WGS) entry which is preliminary data.</text>
</comment>
<evidence type="ECO:0000313" key="8">
    <source>
        <dbReference type="Proteomes" id="UP000305539"/>
    </source>
</evidence>
<evidence type="ECO:0000256" key="5">
    <source>
        <dbReference type="SAM" id="Phobius"/>
    </source>
</evidence>
<dbReference type="Pfam" id="PF00015">
    <property type="entry name" value="MCPsignal"/>
    <property type="match status" value="1"/>
</dbReference>
<keyword evidence="5" id="KW-0812">Transmembrane</keyword>
<feature type="transmembrane region" description="Helical" evidence="5">
    <location>
        <begin position="247"/>
        <end position="270"/>
    </location>
</feature>
<dbReference type="SMART" id="SM00283">
    <property type="entry name" value="MA"/>
    <property type="match status" value="1"/>
</dbReference>
<keyword evidence="5" id="KW-1133">Transmembrane helix</keyword>
<keyword evidence="4" id="KW-0807">Transducer</keyword>
<gene>
    <name evidence="7" type="ORF">FAZ69_24570</name>
</gene>
<dbReference type="GO" id="GO:0006935">
    <property type="term" value="P:chemotaxis"/>
    <property type="evidence" value="ECO:0007669"/>
    <property type="project" value="InterPro"/>
</dbReference>
<dbReference type="PROSITE" id="PS50111">
    <property type="entry name" value="CHEMOTAXIS_TRANSDUC_2"/>
    <property type="match status" value="1"/>
</dbReference>
<keyword evidence="8" id="KW-1185">Reference proteome</keyword>
<dbReference type="PANTHER" id="PTHR43531">
    <property type="entry name" value="PROTEIN ICFG"/>
    <property type="match status" value="1"/>
</dbReference>
<evidence type="ECO:0000256" key="2">
    <source>
        <dbReference type="ARBA" id="ARBA00022481"/>
    </source>
</evidence>
<keyword evidence="5" id="KW-0472">Membrane</keyword>
<protein>
    <submittedName>
        <fullName evidence="7">Chemotaxis protein</fullName>
    </submittedName>
</protein>
<organism evidence="7 8">
    <name type="scientific">Trinickia terrae</name>
    <dbReference type="NCBI Taxonomy" id="2571161"/>
    <lineage>
        <taxon>Bacteria</taxon>
        <taxon>Pseudomonadati</taxon>
        <taxon>Pseudomonadota</taxon>
        <taxon>Betaproteobacteria</taxon>
        <taxon>Burkholderiales</taxon>
        <taxon>Burkholderiaceae</taxon>
        <taxon>Trinickia</taxon>
    </lineage>
</organism>
<evidence type="ECO:0000259" key="6">
    <source>
        <dbReference type="PROSITE" id="PS50111"/>
    </source>
</evidence>
<name>A0A4U1HT91_9BURK</name>
<proteinExistence type="inferred from homology"/>
<dbReference type="EMBL" id="SWJE01000015">
    <property type="protein sequence ID" value="TKC82884.1"/>
    <property type="molecule type" value="Genomic_DNA"/>
</dbReference>
<feature type="transmembrane region" description="Helical" evidence="5">
    <location>
        <begin position="61"/>
        <end position="85"/>
    </location>
</feature>
<dbReference type="PRINTS" id="PR00260">
    <property type="entry name" value="CHEMTRNSDUCR"/>
</dbReference>
<dbReference type="GO" id="GO:0004888">
    <property type="term" value="F:transmembrane signaling receptor activity"/>
    <property type="evidence" value="ECO:0007669"/>
    <property type="project" value="InterPro"/>
</dbReference>
<feature type="domain" description="Methyl-accepting transducer" evidence="6">
    <location>
        <begin position="327"/>
        <end position="556"/>
    </location>
</feature>
<dbReference type="GO" id="GO:0005886">
    <property type="term" value="C:plasma membrane"/>
    <property type="evidence" value="ECO:0007669"/>
    <property type="project" value="TreeGrafter"/>
</dbReference>
<dbReference type="AlphaFoldDB" id="A0A4U1HT91"/>
<accession>A0A4U1HT91</accession>
<dbReference type="InterPro" id="IPR051310">
    <property type="entry name" value="MCP_chemotaxis"/>
</dbReference>
<dbReference type="Proteomes" id="UP000305539">
    <property type="component" value="Unassembled WGS sequence"/>
</dbReference>
<dbReference type="InterPro" id="IPR004090">
    <property type="entry name" value="Chemotax_Me-accpt_rcpt"/>
</dbReference>
<comment type="subcellular location">
    <subcellularLocation>
        <location evidence="1">Membrane</location>
    </subcellularLocation>
</comment>
<evidence type="ECO:0000256" key="4">
    <source>
        <dbReference type="PROSITE-ProRule" id="PRU00284"/>
    </source>
</evidence>
<dbReference type="InterPro" id="IPR004089">
    <property type="entry name" value="MCPsignal_dom"/>
</dbReference>
<dbReference type="SUPFAM" id="SSF58104">
    <property type="entry name" value="Methyl-accepting chemotaxis protein (MCP) signaling domain"/>
    <property type="match status" value="1"/>
</dbReference>
<dbReference type="PANTHER" id="PTHR43531:SF14">
    <property type="entry name" value="METHYL-ACCEPTING CHEMOTAXIS PROTEIN I-RELATED"/>
    <property type="match status" value="1"/>
</dbReference>
<evidence type="ECO:0000313" key="7">
    <source>
        <dbReference type="EMBL" id="TKC82884.1"/>
    </source>
</evidence>
<dbReference type="OrthoDB" id="9177860at2"/>